<evidence type="ECO:0000313" key="2">
    <source>
        <dbReference type="Proteomes" id="UP000076482"/>
    </source>
</evidence>
<accession>A0A164LB83</accession>
<organism evidence="1 2">
    <name type="scientific">Bacillus cereus</name>
    <dbReference type="NCBI Taxonomy" id="1396"/>
    <lineage>
        <taxon>Bacteria</taxon>
        <taxon>Bacillati</taxon>
        <taxon>Bacillota</taxon>
        <taxon>Bacilli</taxon>
        <taxon>Bacillales</taxon>
        <taxon>Bacillaceae</taxon>
        <taxon>Bacillus</taxon>
        <taxon>Bacillus cereus group</taxon>
    </lineage>
</organism>
<dbReference type="Proteomes" id="UP000076482">
    <property type="component" value="Unassembled WGS sequence"/>
</dbReference>
<sequence length="58" mass="6436">MQVSYLATSKENAIGQFEKSMKELDSIEKLKDMGLVNDTGVFNYGAVITITEEYVKAS</sequence>
<dbReference type="EMBL" id="LJKE01000104">
    <property type="protein sequence ID" value="KZD55626.1"/>
    <property type="molecule type" value="Genomic_DNA"/>
</dbReference>
<comment type="caution">
    <text evidence="1">The sequence shown here is derived from an EMBL/GenBank/DDBJ whole genome shotgun (WGS) entry which is preliminary data.</text>
</comment>
<reference evidence="1 2" key="1">
    <citation type="submission" date="2015-09" db="EMBL/GenBank/DDBJ databases">
        <title>Bacillus cereus food isolates.</title>
        <authorList>
            <person name="Boekhorst J."/>
        </authorList>
    </citation>
    <scope>NUCLEOTIDE SEQUENCE [LARGE SCALE GENOMIC DNA]</scope>
    <source>
        <strain evidence="1 2">B4088</strain>
    </source>
</reference>
<proteinExistence type="predicted"/>
<gene>
    <name evidence="1" type="ORF">B4088_5371</name>
</gene>
<dbReference type="AlphaFoldDB" id="A0A164LB83"/>
<name>A0A164LB83_BACCE</name>
<protein>
    <submittedName>
        <fullName evidence="1">Uncharacterized protein</fullName>
    </submittedName>
</protein>
<dbReference type="PATRIC" id="fig|1396.535.peg.5932"/>
<evidence type="ECO:0000313" key="1">
    <source>
        <dbReference type="EMBL" id="KZD55626.1"/>
    </source>
</evidence>